<accession>A0AAN8UBD0</accession>
<dbReference type="GO" id="GO:0005634">
    <property type="term" value="C:nucleus"/>
    <property type="evidence" value="ECO:0007669"/>
    <property type="project" value="UniProtKB-SubCell"/>
</dbReference>
<evidence type="ECO:0000313" key="8">
    <source>
        <dbReference type="EMBL" id="KAK6912355.1"/>
    </source>
</evidence>
<dbReference type="PANTHER" id="PTHR11945:SF629">
    <property type="entry name" value="OS02G0164450 PROTEIN"/>
    <property type="match status" value="1"/>
</dbReference>
<evidence type="ECO:0000256" key="2">
    <source>
        <dbReference type="ARBA" id="ARBA00023015"/>
    </source>
</evidence>
<dbReference type="EMBL" id="JBAMMX010000027">
    <property type="protein sequence ID" value="KAK6912355.1"/>
    <property type="molecule type" value="Genomic_DNA"/>
</dbReference>
<name>A0AAN8UBD0_9MAGN</name>
<dbReference type="GO" id="GO:0000981">
    <property type="term" value="F:DNA-binding transcription factor activity, RNA polymerase II-specific"/>
    <property type="evidence" value="ECO:0007669"/>
    <property type="project" value="TreeGrafter"/>
</dbReference>
<keyword evidence="6" id="KW-0175">Coiled coil</keyword>
<evidence type="ECO:0000256" key="4">
    <source>
        <dbReference type="ARBA" id="ARBA00023163"/>
    </source>
</evidence>
<evidence type="ECO:0000256" key="6">
    <source>
        <dbReference type="SAM" id="Coils"/>
    </source>
</evidence>
<dbReference type="GO" id="GO:0046983">
    <property type="term" value="F:protein dimerization activity"/>
    <property type="evidence" value="ECO:0007669"/>
    <property type="project" value="InterPro"/>
</dbReference>
<sequence>MVRKPSLGRQKIEIAKIEKKNHLQVTFSKRRSGLFKKASELCTLCGVEVVIIVFSPAEKAFSFGHPDVDSIVNRFLSRNTTPQGSNEAHRSANVRELNMQLTQILNQLEAEKKRGEALNEMVKASIGQRWWEAPVEELSVQELEQLNASLQELKKNVTKQAEKLLIESTNSSSPFMQVNGINGVGMAVNNQFETKPNLINLAARSIPQGFAELKMQSQMVVGKQLPSDSKNSQILAAGIKNGCDLPSASGVQADQVKGASPVTNILRWRPKTPGDGLLSRWWQHHILQRFTDATLHQNLLMASFFEGKYLTRLHSRRA</sequence>
<dbReference type="AlphaFoldDB" id="A0AAN8UBD0"/>
<dbReference type="PRINTS" id="PR00404">
    <property type="entry name" value="MADSDOMAIN"/>
</dbReference>
<dbReference type="SUPFAM" id="SSF55455">
    <property type="entry name" value="SRF-like"/>
    <property type="match status" value="1"/>
</dbReference>
<dbReference type="SMART" id="SM00432">
    <property type="entry name" value="MADS"/>
    <property type="match status" value="1"/>
</dbReference>
<evidence type="ECO:0000259" key="7">
    <source>
        <dbReference type="PROSITE" id="PS50066"/>
    </source>
</evidence>
<protein>
    <submittedName>
        <fullName evidence="8">Transcription factor, MADS-box</fullName>
    </submittedName>
</protein>
<dbReference type="InterPro" id="IPR033896">
    <property type="entry name" value="MEF2-like_N"/>
</dbReference>
<organism evidence="8 9">
    <name type="scientific">Dillenia turbinata</name>
    <dbReference type="NCBI Taxonomy" id="194707"/>
    <lineage>
        <taxon>Eukaryota</taxon>
        <taxon>Viridiplantae</taxon>
        <taxon>Streptophyta</taxon>
        <taxon>Embryophyta</taxon>
        <taxon>Tracheophyta</taxon>
        <taxon>Spermatophyta</taxon>
        <taxon>Magnoliopsida</taxon>
        <taxon>eudicotyledons</taxon>
        <taxon>Gunneridae</taxon>
        <taxon>Pentapetalae</taxon>
        <taxon>Dilleniales</taxon>
        <taxon>Dilleniaceae</taxon>
        <taxon>Dillenia</taxon>
    </lineage>
</organism>
<evidence type="ECO:0000256" key="1">
    <source>
        <dbReference type="ARBA" id="ARBA00004123"/>
    </source>
</evidence>
<dbReference type="PANTHER" id="PTHR11945">
    <property type="entry name" value="MADS BOX PROTEIN"/>
    <property type="match status" value="1"/>
</dbReference>
<dbReference type="Gene3D" id="6.10.140.920">
    <property type="match status" value="1"/>
</dbReference>
<reference evidence="8 9" key="1">
    <citation type="submission" date="2023-12" db="EMBL/GenBank/DDBJ databases">
        <title>A high-quality genome assembly for Dillenia turbinata (Dilleniales).</title>
        <authorList>
            <person name="Chanderbali A."/>
        </authorList>
    </citation>
    <scope>NUCLEOTIDE SEQUENCE [LARGE SCALE GENOMIC DNA]</scope>
    <source>
        <strain evidence="8">LSX21</strain>
        <tissue evidence="8">Leaf</tissue>
    </source>
</reference>
<feature type="coiled-coil region" evidence="6">
    <location>
        <begin position="91"/>
        <end position="167"/>
    </location>
</feature>
<dbReference type="CDD" id="cd00265">
    <property type="entry name" value="MADS_MEF2_like"/>
    <property type="match status" value="1"/>
</dbReference>
<proteinExistence type="predicted"/>
<keyword evidence="4" id="KW-0804">Transcription</keyword>
<keyword evidence="5" id="KW-0539">Nucleus</keyword>
<keyword evidence="9" id="KW-1185">Reference proteome</keyword>
<dbReference type="InterPro" id="IPR036879">
    <property type="entry name" value="TF_MADSbox_sf"/>
</dbReference>
<dbReference type="Proteomes" id="UP001370490">
    <property type="component" value="Unassembled WGS sequence"/>
</dbReference>
<keyword evidence="3" id="KW-0238">DNA-binding</keyword>
<keyword evidence="2" id="KW-0805">Transcription regulation</keyword>
<gene>
    <name evidence="8" type="ORF">RJ641_021956</name>
</gene>
<dbReference type="GO" id="GO:0000978">
    <property type="term" value="F:RNA polymerase II cis-regulatory region sequence-specific DNA binding"/>
    <property type="evidence" value="ECO:0007669"/>
    <property type="project" value="TreeGrafter"/>
</dbReference>
<evidence type="ECO:0000256" key="3">
    <source>
        <dbReference type="ARBA" id="ARBA00023125"/>
    </source>
</evidence>
<dbReference type="PROSITE" id="PS50066">
    <property type="entry name" value="MADS_BOX_2"/>
    <property type="match status" value="1"/>
</dbReference>
<dbReference type="GO" id="GO:0045944">
    <property type="term" value="P:positive regulation of transcription by RNA polymerase II"/>
    <property type="evidence" value="ECO:0007669"/>
    <property type="project" value="InterPro"/>
</dbReference>
<evidence type="ECO:0000256" key="5">
    <source>
        <dbReference type="ARBA" id="ARBA00023242"/>
    </source>
</evidence>
<dbReference type="FunFam" id="3.40.1810.10:FF:000006">
    <property type="entry name" value="Agamous-like MADS-box protein AGL62"/>
    <property type="match status" value="1"/>
</dbReference>
<feature type="domain" description="MADS-box" evidence="7">
    <location>
        <begin position="7"/>
        <end position="67"/>
    </location>
</feature>
<evidence type="ECO:0000313" key="9">
    <source>
        <dbReference type="Proteomes" id="UP001370490"/>
    </source>
</evidence>
<comment type="caution">
    <text evidence="8">The sequence shown here is derived from an EMBL/GenBank/DDBJ whole genome shotgun (WGS) entry which is preliminary data.</text>
</comment>
<dbReference type="Pfam" id="PF00319">
    <property type="entry name" value="SRF-TF"/>
    <property type="match status" value="1"/>
</dbReference>
<dbReference type="Gene3D" id="3.40.1810.10">
    <property type="entry name" value="Transcription factor, MADS-box"/>
    <property type="match status" value="1"/>
</dbReference>
<comment type="subcellular location">
    <subcellularLocation>
        <location evidence="1">Nucleus</location>
    </subcellularLocation>
</comment>
<dbReference type="InterPro" id="IPR002100">
    <property type="entry name" value="TF_MADSbox"/>
</dbReference>